<gene>
    <name evidence="2" type="ORF">POL58_34355</name>
</gene>
<protein>
    <submittedName>
        <fullName evidence="2">FHA domain-containing protein</fullName>
    </submittedName>
</protein>
<dbReference type="InterPro" id="IPR000253">
    <property type="entry name" value="FHA_dom"/>
</dbReference>
<dbReference type="SMART" id="SM00240">
    <property type="entry name" value="FHA"/>
    <property type="match status" value="1"/>
</dbReference>
<sequence length="134" mass="14410">MAEEPPCCGACAHLAGAEPSSPSTPPLRFEFGPDAVPRDAWIVLPDRVVALTRPVTVIGRSRDCDLSIPDITLSRRTCAIEFDADGRCFVVDLDSACGVVVHGQKVTRAGLHAGDRVRVGSSEFVVERRRLESP</sequence>
<evidence type="ECO:0000313" key="3">
    <source>
        <dbReference type="Proteomes" id="UP001217838"/>
    </source>
</evidence>
<dbReference type="Pfam" id="PF00498">
    <property type="entry name" value="FHA"/>
    <property type="match status" value="1"/>
</dbReference>
<reference evidence="2 3" key="1">
    <citation type="submission" date="2022-11" db="EMBL/GenBank/DDBJ databases">
        <title>Minimal conservation of predation-associated metabolite biosynthetic gene clusters underscores biosynthetic potential of Myxococcota including descriptions for ten novel species: Archangium lansinium sp. nov., Myxococcus landrumus sp. nov., Nannocystis bai.</title>
        <authorList>
            <person name="Ahearne A."/>
            <person name="Stevens C."/>
            <person name="Dowd S."/>
        </authorList>
    </citation>
    <scope>NUCLEOTIDE SEQUENCE [LARGE SCALE GENOMIC DNA]</scope>
    <source>
        <strain evidence="2 3">NCELM</strain>
    </source>
</reference>
<evidence type="ECO:0000259" key="1">
    <source>
        <dbReference type="PROSITE" id="PS50006"/>
    </source>
</evidence>
<dbReference type="RefSeq" id="WP_272005051.1">
    <property type="nucleotide sequence ID" value="NZ_JAQNDN010000020.1"/>
</dbReference>
<dbReference type="SUPFAM" id="SSF49879">
    <property type="entry name" value="SMAD/FHA domain"/>
    <property type="match status" value="1"/>
</dbReference>
<dbReference type="Gene3D" id="2.60.200.20">
    <property type="match status" value="1"/>
</dbReference>
<feature type="domain" description="FHA" evidence="1">
    <location>
        <begin position="56"/>
        <end position="106"/>
    </location>
</feature>
<dbReference type="EMBL" id="JAQNDN010000020">
    <property type="protein sequence ID" value="MDC0672887.1"/>
    <property type="molecule type" value="Genomic_DNA"/>
</dbReference>
<comment type="caution">
    <text evidence="2">The sequence shown here is derived from an EMBL/GenBank/DDBJ whole genome shotgun (WGS) entry which is preliminary data.</text>
</comment>
<dbReference type="InterPro" id="IPR008984">
    <property type="entry name" value="SMAD_FHA_dom_sf"/>
</dbReference>
<accession>A0ABT5BFF5</accession>
<organism evidence="2 3">
    <name type="scientific">Nannocystis radixulma</name>
    <dbReference type="NCBI Taxonomy" id="2995305"/>
    <lineage>
        <taxon>Bacteria</taxon>
        <taxon>Pseudomonadati</taxon>
        <taxon>Myxococcota</taxon>
        <taxon>Polyangia</taxon>
        <taxon>Nannocystales</taxon>
        <taxon>Nannocystaceae</taxon>
        <taxon>Nannocystis</taxon>
    </lineage>
</organism>
<name>A0ABT5BFF5_9BACT</name>
<proteinExistence type="predicted"/>
<dbReference type="Proteomes" id="UP001217838">
    <property type="component" value="Unassembled WGS sequence"/>
</dbReference>
<evidence type="ECO:0000313" key="2">
    <source>
        <dbReference type="EMBL" id="MDC0672887.1"/>
    </source>
</evidence>
<keyword evidence="3" id="KW-1185">Reference proteome</keyword>
<dbReference type="PROSITE" id="PS50006">
    <property type="entry name" value="FHA_DOMAIN"/>
    <property type="match status" value="1"/>
</dbReference>
<dbReference type="CDD" id="cd00060">
    <property type="entry name" value="FHA"/>
    <property type="match status" value="1"/>
</dbReference>